<proteinExistence type="predicted"/>
<evidence type="ECO:0000259" key="1">
    <source>
        <dbReference type="Pfam" id="PF00724"/>
    </source>
</evidence>
<name>A0ABR4I977_9EURO</name>
<dbReference type="PANTHER" id="PTHR22893:SF129">
    <property type="entry name" value="FLAVIN OXIDOREDUCTASE HXNT"/>
    <property type="match status" value="1"/>
</dbReference>
<keyword evidence="3" id="KW-1185">Reference proteome</keyword>
<dbReference type="Pfam" id="PF00724">
    <property type="entry name" value="Oxidored_FMN"/>
    <property type="match status" value="1"/>
</dbReference>
<sequence length="391" mass="42472">MGSLSPLEPLFTPLRLGAFSLQHRVIQAPCTRMRSTKESDGVFVPNDLNVQYYEQRASKGGLMLTEATPISRLAAGYPGVPGIFTQSQIAGWKKVTDAVHAKDAIILCQLWHVGRATTPGMLDGQGTVSSSDIPISGNALDGTEYASAPPRPMSVEEIKETVAEYAAASKRAIEAGFDGVEIHGGNGYLLDQFLHDNVNTRTDTYGGTIENRSRIILEIITAVTEAIGADRVGIRLSPYNYFQDTRDSNPQKHWGHLCSAIASLPDSSRPAYVHMVEPRFDEILDESAKINSLETTQEAVQPSLDGFRTALKKGGVAFIAAGNFKPDNAGEKITSDAADAVAFGRLFIGNPDLPKRLQQGWALNEYDRTTFYGASPPEKGYTDYSFYTASE</sequence>
<reference evidence="2 3" key="1">
    <citation type="submission" date="2024-07" db="EMBL/GenBank/DDBJ databases">
        <title>Section-level genome sequencing and comparative genomics of Aspergillus sections Usti and Cavernicolus.</title>
        <authorList>
            <consortium name="Lawrence Berkeley National Laboratory"/>
            <person name="Nybo J.L."/>
            <person name="Vesth T.C."/>
            <person name="Theobald S."/>
            <person name="Frisvad J.C."/>
            <person name="Larsen T.O."/>
            <person name="Kjaerboelling I."/>
            <person name="Rothschild-Mancinelli K."/>
            <person name="Lyhne E.K."/>
            <person name="Kogle M.E."/>
            <person name="Barry K."/>
            <person name="Clum A."/>
            <person name="Na H."/>
            <person name="Ledsgaard L."/>
            <person name="Lin J."/>
            <person name="Lipzen A."/>
            <person name="Kuo A."/>
            <person name="Riley R."/>
            <person name="Mondo S."/>
            <person name="LaButti K."/>
            <person name="Haridas S."/>
            <person name="Pangalinan J."/>
            <person name="Salamov A.A."/>
            <person name="Simmons B.A."/>
            <person name="Magnuson J.K."/>
            <person name="Chen J."/>
            <person name="Drula E."/>
            <person name="Henrissat B."/>
            <person name="Wiebenga A."/>
            <person name="Lubbers R.J."/>
            <person name="Gomes A.C."/>
            <person name="Makela M.R."/>
            <person name="Stajich J."/>
            <person name="Grigoriev I.V."/>
            <person name="Mortensen U.H."/>
            <person name="De vries R.P."/>
            <person name="Baker S.E."/>
            <person name="Andersen M.R."/>
        </authorList>
    </citation>
    <scope>NUCLEOTIDE SEQUENCE [LARGE SCALE GENOMIC DNA]</scope>
    <source>
        <strain evidence="2 3">CBS 600.67</strain>
    </source>
</reference>
<evidence type="ECO:0000313" key="2">
    <source>
        <dbReference type="EMBL" id="KAL2824284.1"/>
    </source>
</evidence>
<dbReference type="InterPro" id="IPR013785">
    <property type="entry name" value="Aldolase_TIM"/>
</dbReference>
<gene>
    <name evidence="2" type="ORF">BDW59DRAFT_87714</name>
</gene>
<accession>A0ABR4I977</accession>
<dbReference type="Proteomes" id="UP001610335">
    <property type="component" value="Unassembled WGS sequence"/>
</dbReference>
<dbReference type="Gene3D" id="3.20.20.70">
    <property type="entry name" value="Aldolase class I"/>
    <property type="match status" value="1"/>
</dbReference>
<dbReference type="EMBL" id="JBFXLS010000045">
    <property type="protein sequence ID" value="KAL2824284.1"/>
    <property type="molecule type" value="Genomic_DNA"/>
</dbReference>
<protein>
    <recommendedName>
        <fullName evidence="1">NADH:flavin oxidoreductase/NADH oxidase N-terminal domain-containing protein</fullName>
    </recommendedName>
</protein>
<dbReference type="SUPFAM" id="SSF51395">
    <property type="entry name" value="FMN-linked oxidoreductases"/>
    <property type="match status" value="1"/>
</dbReference>
<dbReference type="InterPro" id="IPR045247">
    <property type="entry name" value="Oye-like"/>
</dbReference>
<evidence type="ECO:0000313" key="3">
    <source>
        <dbReference type="Proteomes" id="UP001610335"/>
    </source>
</evidence>
<feature type="domain" description="NADH:flavin oxidoreductase/NADH oxidase N-terminal" evidence="1">
    <location>
        <begin position="10"/>
        <end position="363"/>
    </location>
</feature>
<dbReference type="InterPro" id="IPR001155">
    <property type="entry name" value="OxRdtase_FMN_N"/>
</dbReference>
<dbReference type="PANTHER" id="PTHR22893">
    <property type="entry name" value="NADH OXIDOREDUCTASE-RELATED"/>
    <property type="match status" value="1"/>
</dbReference>
<dbReference type="CDD" id="cd02933">
    <property type="entry name" value="OYE_like_FMN"/>
    <property type="match status" value="1"/>
</dbReference>
<comment type="caution">
    <text evidence="2">The sequence shown here is derived from an EMBL/GenBank/DDBJ whole genome shotgun (WGS) entry which is preliminary data.</text>
</comment>
<organism evidence="2 3">
    <name type="scientific">Aspergillus cavernicola</name>
    <dbReference type="NCBI Taxonomy" id="176166"/>
    <lineage>
        <taxon>Eukaryota</taxon>
        <taxon>Fungi</taxon>
        <taxon>Dikarya</taxon>
        <taxon>Ascomycota</taxon>
        <taxon>Pezizomycotina</taxon>
        <taxon>Eurotiomycetes</taxon>
        <taxon>Eurotiomycetidae</taxon>
        <taxon>Eurotiales</taxon>
        <taxon>Aspergillaceae</taxon>
        <taxon>Aspergillus</taxon>
        <taxon>Aspergillus subgen. Nidulantes</taxon>
    </lineage>
</organism>